<proteinExistence type="predicted"/>
<evidence type="ECO:0000313" key="1">
    <source>
        <dbReference type="EMBL" id="MCP3056941.1"/>
    </source>
</evidence>
<dbReference type="CDD" id="cd03801">
    <property type="entry name" value="GT4_PimA-like"/>
    <property type="match status" value="1"/>
</dbReference>
<name>A0A9X2H9Y0_9HYPH</name>
<dbReference type="RefSeq" id="WP_253965740.1">
    <property type="nucleotide sequence ID" value="NZ_JALHBS010000115.1"/>
</dbReference>
<evidence type="ECO:0000313" key="2">
    <source>
        <dbReference type="Proteomes" id="UP001155220"/>
    </source>
</evidence>
<dbReference type="PANTHER" id="PTHR45947:SF3">
    <property type="entry name" value="SULFOQUINOVOSYL TRANSFERASE SQD2"/>
    <property type="match status" value="1"/>
</dbReference>
<dbReference type="Pfam" id="PF13692">
    <property type="entry name" value="Glyco_trans_1_4"/>
    <property type="match status" value="1"/>
</dbReference>
<accession>A0A9X2H9Y0</accession>
<dbReference type="SUPFAM" id="SSF53756">
    <property type="entry name" value="UDP-Glycosyltransferase/glycogen phosphorylase"/>
    <property type="match status" value="1"/>
</dbReference>
<dbReference type="AlphaFoldDB" id="A0A9X2H9Y0"/>
<keyword evidence="2" id="KW-1185">Reference proteome</keyword>
<dbReference type="PANTHER" id="PTHR45947">
    <property type="entry name" value="SULFOQUINOVOSYL TRANSFERASE SQD2"/>
    <property type="match status" value="1"/>
</dbReference>
<protein>
    <submittedName>
        <fullName evidence="1">Glycosyltransferase family 4 protein</fullName>
    </submittedName>
</protein>
<dbReference type="Proteomes" id="UP001155220">
    <property type="component" value="Unassembled WGS sequence"/>
</dbReference>
<dbReference type="EMBL" id="JALHBS010000115">
    <property type="protein sequence ID" value="MCP3056941.1"/>
    <property type="molecule type" value="Genomic_DNA"/>
</dbReference>
<dbReference type="Gene3D" id="3.40.50.2000">
    <property type="entry name" value="Glycogen Phosphorylase B"/>
    <property type="match status" value="2"/>
</dbReference>
<comment type="caution">
    <text evidence="1">The sequence shown here is derived from an EMBL/GenBank/DDBJ whole genome shotgun (WGS) entry which is preliminary data.</text>
</comment>
<dbReference type="GO" id="GO:0016757">
    <property type="term" value="F:glycosyltransferase activity"/>
    <property type="evidence" value="ECO:0007669"/>
    <property type="project" value="TreeGrafter"/>
</dbReference>
<reference evidence="1" key="1">
    <citation type="submission" date="2022-03" db="EMBL/GenBank/DDBJ databases">
        <title>Aurantimonas Liuensis sp. Nov., isolated from the hadal seawater of the Mariana Trench.</title>
        <authorList>
            <person name="Liu R."/>
        </authorList>
    </citation>
    <scope>NUCLEOTIDE SEQUENCE</scope>
    <source>
        <strain evidence="1">LRZ36</strain>
    </source>
</reference>
<dbReference type="InterPro" id="IPR050194">
    <property type="entry name" value="Glycosyltransferase_grp1"/>
</dbReference>
<organism evidence="1 2">
    <name type="scientific">Aurantimonas marianensis</name>
    <dbReference type="NCBI Taxonomy" id="2920428"/>
    <lineage>
        <taxon>Bacteria</taxon>
        <taxon>Pseudomonadati</taxon>
        <taxon>Pseudomonadota</taxon>
        <taxon>Alphaproteobacteria</taxon>
        <taxon>Hyphomicrobiales</taxon>
        <taxon>Aurantimonadaceae</taxon>
        <taxon>Aurantimonas</taxon>
    </lineage>
</organism>
<sequence length="385" mass="42224">MRIAFYAPMKSPRDAHPSGDRTVARGLVEALRLAGHDVVIASGFRSYDRGDPLRQARIERIGRRIGERIMRRNNRHAPIDLWFTYHLYHKAPDWLGPRLATELDIPYVVAEASVADKRKDGAWHRGYEASLAALARADLVVGLNPADRPCVLPRMRHGARYLDLAPFLDTRPYVEAATNRKTAREGLAARHGLSGDRPWLLTVAMMRQDQKLASYQLLAKALQALGDAAFHLVIVGAGPAEDRVREAFAGLGSRVAFHGAADAAEMPALYAAADLYVWPAIKEAWSMAFLEAQAAGVPVVAGRSGGVPSVVEDGETGFIAPEGDAPAFANNVRRLLDPTVRERMGRAARQRMLARHDLAVASKTLGEALGETPTRNRSVRLREMI</sequence>
<gene>
    <name evidence="1" type="ORF">MJ956_17585</name>
</gene>